<feature type="region of interest" description="Disordered" evidence="1">
    <location>
        <begin position="71"/>
        <end position="194"/>
    </location>
</feature>
<gene>
    <name evidence="2" type="ORF">EZS28_042366</name>
</gene>
<reference evidence="2 3" key="1">
    <citation type="submission" date="2019-03" db="EMBL/GenBank/DDBJ databases">
        <title>Single cell metagenomics reveals metabolic interactions within the superorganism composed of flagellate Streblomastix strix and complex community of Bacteroidetes bacteria on its surface.</title>
        <authorList>
            <person name="Treitli S.C."/>
            <person name="Kolisko M."/>
            <person name="Husnik F."/>
            <person name="Keeling P."/>
            <person name="Hampl V."/>
        </authorList>
    </citation>
    <scope>NUCLEOTIDE SEQUENCE [LARGE SCALE GENOMIC DNA]</scope>
    <source>
        <strain evidence="2">ST1C</strain>
    </source>
</reference>
<organism evidence="2 3">
    <name type="scientific">Streblomastix strix</name>
    <dbReference type="NCBI Taxonomy" id="222440"/>
    <lineage>
        <taxon>Eukaryota</taxon>
        <taxon>Metamonada</taxon>
        <taxon>Preaxostyla</taxon>
        <taxon>Oxymonadida</taxon>
        <taxon>Streblomastigidae</taxon>
        <taxon>Streblomastix</taxon>
    </lineage>
</organism>
<feature type="compositionally biased region" description="Basic and acidic residues" evidence="1">
    <location>
        <begin position="82"/>
        <end position="183"/>
    </location>
</feature>
<accession>A0A5J4TUZ6</accession>
<evidence type="ECO:0000313" key="3">
    <source>
        <dbReference type="Proteomes" id="UP000324800"/>
    </source>
</evidence>
<feature type="region of interest" description="Disordered" evidence="1">
    <location>
        <begin position="309"/>
        <end position="357"/>
    </location>
</feature>
<comment type="caution">
    <text evidence="2">The sequence shown here is derived from an EMBL/GenBank/DDBJ whole genome shotgun (WGS) entry which is preliminary data.</text>
</comment>
<feature type="non-terminal residue" evidence="2">
    <location>
        <position position="444"/>
    </location>
</feature>
<dbReference type="EMBL" id="SNRW01024645">
    <property type="protein sequence ID" value="KAA6362107.1"/>
    <property type="molecule type" value="Genomic_DNA"/>
</dbReference>
<proteinExistence type="predicted"/>
<feature type="compositionally biased region" description="Acidic residues" evidence="1">
    <location>
        <begin position="309"/>
        <end position="342"/>
    </location>
</feature>
<evidence type="ECO:0000313" key="2">
    <source>
        <dbReference type="EMBL" id="KAA6362107.1"/>
    </source>
</evidence>
<dbReference type="Proteomes" id="UP000324800">
    <property type="component" value="Unassembled WGS sequence"/>
</dbReference>
<feature type="compositionally biased region" description="Polar residues" evidence="1">
    <location>
        <begin position="184"/>
        <end position="194"/>
    </location>
</feature>
<sequence length="444" mass="52290">MLSIDITTGVRDSLETELMRTITQDSIIIQDDQQNEHKHRQHIQTLKTIHNIKTKIQDPKEKITPLRIQLVGNQQPSSSPTTDRERALYNQQEKIKEKQRSQDRVRSIEKYRDRERVKTRSKDYKERDHQKEYNNDKEKEHIKYKDEERRRGRERYAQKEHQDKSKSKSKNKKQDQIEQDAHQRSNSQEAIRTSHSAQNIIGKIRQQRMKYYLSQNIFPENAQLISNQDQFVGPWTSGGHSYSQQDVGEAQLHDNLHPQKYVLPSSSLYLKLHYFLLLKEHQKHCFQTIISLSQSLDLFLVQLLTFDEDDDNDDDKEENDDEDGTRDLEQGGDVDEEKDEEYGFQSSSNPSYDKQEISPDDIEKNLRKLQNLYVVSPRNQSSQRRKIALLHNTNIGQSLVAIPLKKTKTSDTNAPLNKYETERKFRKYDQSNTHSQTSMSLGSY</sequence>
<evidence type="ECO:0000256" key="1">
    <source>
        <dbReference type="SAM" id="MobiDB-lite"/>
    </source>
</evidence>
<name>A0A5J4TUZ6_9EUKA</name>
<protein>
    <submittedName>
        <fullName evidence="2">Uncharacterized protein</fullName>
    </submittedName>
</protein>
<feature type="compositionally biased region" description="Polar residues" evidence="1">
    <location>
        <begin position="71"/>
        <end position="81"/>
    </location>
</feature>
<dbReference type="AlphaFoldDB" id="A0A5J4TUZ6"/>